<name>A0A498HFK1_MALDO</name>
<dbReference type="AlphaFoldDB" id="A0A498HFK1"/>
<proteinExistence type="predicted"/>
<evidence type="ECO:0000313" key="2">
    <source>
        <dbReference type="Proteomes" id="UP000290289"/>
    </source>
</evidence>
<comment type="caution">
    <text evidence="1">The sequence shown here is derived from an EMBL/GenBank/DDBJ whole genome shotgun (WGS) entry which is preliminary data.</text>
</comment>
<dbReference type="Proteomes" id="UP000290289">
    <property type="component" value="Chromosome 17"/>
</dbReference>
<organism evidence="1 2">
    <name type="scientific">Malus domestica</name>
    <name type="common">Apple</name>
    <name type="synonym">Pyrus malus</name>
    <dbReference type="NCBI Taxonomy" id="3750"/>
    <lineage>
        <taxon>Eukaryota</taxon>
        <taxon>Viridiplantae</taxon>
        <taxon>Streptophyta</taxon>
        <taxon>Embryophyta</taxon>
        <taxon>Tracheophyta</taxon>
        <taxon>Spermatophyta</taxon>
        <taxon>Magnoliopsida</taxon>
        <taxon>eudicotyledons</taxon>
        <taxon>Gunneridae</taxon>
        <taxon>Pentapetalae</taxon>
        <taxon>rosids</taxon>
        <taxon>fabids</taxon>
        <taxon>Rosales</taxon>
        <taxon>Rosaceae</taxon>
        <taxon>Amygdaloideae</taxon>
        <taxon>Maleae</taxon>
        <taxon>Malus</taxon>
    </lineage>
</organism>
<keyword evidence="2" id="KW-1185">Reference proteome</keyword>
<sequence length="68" mass="7427">MCLICTCPSSYSTRPFGDSLASDSIGTLKLGEFGPKTFSGWVTPWKVLVCDRDPKLTISCYDEIETGT</sequence>
<evidence type="ECO:0000313" key="1">
    <source>
        <dbReference type="EMBL" id="RXH68245.1"/>
    </source>
</evidence>
<dbReference type="EMBL" id="RDQH01000343">
    <property type="protein sequence ID" value="RXH68245.1"/>
    <property type="molecule type" value="Genomic_DNA"/>
</dbReference>
<reference evidence="1 2" key="1">
    <citation type="submission" date="2018-10" db="EMBL/GenBank/DDBJ databases">
        <title>A high-quality apple genome assembly.</title>
        <authorList>
            <person name="Hu J."/>
        </authorList>
    </citation>
    <scope>NUCLEOTIDE SEQUENCE [LARGE SCALE GENOMIC DNA]</scope>
    <source>
        <strain evidence="2">cv. HFTH1</strain>
        <tissue evidence="1">Young leaf</tissue>
    </source>
</reference>
<gene>
    <name evidence="1" type="ORF">DVH24_028392</name>
</gene>
<protein>
    <submittedName>
        <fullName evidence="1">Uncharacterized protein</fullName>
    </submittedName>
</protein>
<accession>A0A498HFK1</accession>